<dbReference type="OrthoDB" id="10601182at2759"/>
<dbReference type="AlphaFoldDB" id="A0A9N8YRI8"/>
<reference evidence="1" key="1">
    <citation type="submission" date="2021-06" db="EMBL/GenBank/DDBJ databases">
        <authorList>
            <person name="Kallberg Y."/>
            <person name="Tangrot J."/>
            <person name="Rosling A."/>
        </authorList>
    </citation>
    <scope>NUCLEOTIDE SEQUENCE</scope>
    <source>
        <strain evidence="1">AZ414A</strain>
    </source>
</reference>
<sequence>MNFSIPPISEVLIKERSKGKEVVVGRDERIEESRRKVLEEANELIRAREVEGGNDNNNVGRKIAKISTNVQ</sequence>
<evidence type="ECO:0000313" key="2">
    <source>
        <dbReference type="Proteomes" id="UP000789706"/>
    </source>
</evidence>
<organism evidence="1 2">
    <name type="scientific">Diversispora eburnea</name>
    <dbReference type="NCBI Taxonomy" id="1213867"/>
    <lineage>
        <taxon>Eukaryota</taxon>
        <taxon>Fungi</taxon>
        <taxon>Fungi incertae sedis</taxon>
        <taxon>Mucoromycota</taxon>
        <taxon>Glomeromycotina</taxon>
        <taxon>Glomeromycetes</taxon>
        <taxon>Diversisporales</taxon>
        <taxon>Diversisporaceae</taxon>
        <taxon>Diversispora</taxon>
    </lineage>
</organism>
<keyword evidence="2" id="KW-1185">Reference proteome</keyword>
<protein>
    <submittedName>
        <fullName evidence="1">4675_t:CDS:1</fullName>
    </submittedName>
</protein>
<evidence type="ECO:0000313" key="1">
    <source>
        <dbReference type="EMBL" id="CAG8448085.1"/>
    </source>
</evidence>
<name>A0A9N8YRI8_9GLOM</name>
<comment type="caution">
    <text evidence="1">The sequence shown here is derived from an EMBL/GenBank/DDBJ whole genome shotgun (WGS) entry which is preliminary data.</text>
</comment>
<dbReference type="EMBL" id="CAJVPK010000097">
    <property type="protein sequence ID" value="CAG8448085.1"/>
    <property type="molecule type" value="Genomic_DNA"/>
</dbReference>
<accession>A0A9N8YRI8</accession>
<dbReference type="Proteomes" id="UP000789706">
    <property type="component" value="Unassembled WGS sequence"/>
</dbReference>
<proteinExistence type="predicted"/>
<gene>
    <name evidence="1" type="ORF">DEBURN_LOCUS1934</name>
</gene>